<dbReference type="PROSITE" id="PS51432">
    <property type="entry name" value="AP_NUCLEASE_F2_4"/>
    <property type="match status" value="1"/>
</dbReference>
<dbReference type="InterPro" id="IPR036237">
    <property type="entry name" value="Xyl_isomerase-like_sf"/>
</dbReference>
<dbReference type="InterPro" id="IPR001719">
    <property type="entry name" value="AP_endonuc_2"/>
</dbReference>
<evidence type="ECO:0000256" key="7">
    <source>
        <dbReference type="ARBA" id="ARBA00023204"/>
    </source>
</evidence>
<comment type="cofactor">
    <cofactor evidence="1">
        <name>Zn(2+)</name>
        <dbReference type="ChEBI" id="CHEBI:29105"/>
    </cofactor>
</comment>
<comment type="caution">
    <text evidence="10">The sequence shown here is derived from an EMBL/GenBank/DDBJ whole genome shotgun (WGS) entry which is preliminary data.</text>
</comment>
<evidence type="ECO:0000256" key="8">
    <source>
        <dbReference type="SAM" id="MobiDB-lite"/>
    </source>
</evidence>
<dbReference type="PANTHER" id="PTHR21445">
    <property type="entry name" value="ENDONUCLEASE IV ENDODEOXYRIBONUCLEASE IV"/>
    <property type="match status" value="1"/>
</dbReference>
<evidence type="ECO:0000256" key="1">
    <source>
        <dbReference type="ARBA" id="ARBA00001947"/>
    </source>
</evidence>
<dbReference type="GO" id="GO:0008270">
    <property type="term" value="F:zinc ion binding"/>
    <property type="evidence" value="ECO:0007669"/>
    <property type="project" value="InterPro"/>
</dbReference>
<dbReference type="HAMAP" id="MF_00152">
    <property type="entry name" value="Nfo"/>
    <property type="match status" value="1"/>
</dbReference>
<dbReference type="NCBIfam" id="NF002199">
    <property type="entry name" value="PRK01060.1-4"/>
    <property type="match status" value="1"/>
</dbReference>
<dbReference type="PROSITE" id="PS00730">
    <property type="entry name" value="AP_NUCLEASE_F2_2"/>
    <property type="match status" value="1"/>
</dbReference>
<dbReference type="FunFam" id="3.20.20.150:FF:000001">
    <property type="entry name" value="Probable endonuclease 4"/>
    <property type="match status" value="1"/>
</dbReference>
<feature type="domain" description="Xylose isomerase-like TIM barrel" evidence="9">
    <location>
        <begin position="77"/>
        <end position="321"/>
    </location>
</feature>
<keyword evidence="5" id="KW-0378">Hydrolase</keyword>
<protein>
    <recommendedName>
        <fullName evidence="9">Xylose isomerase-like TIM barrel domain-containing protein</fullName>
    </recommendedName>
</protein>
<keyword evidence="6" id="KW-0862">Zinc</keyword>
<evidence type="ECO:0000313" key="10">
    <source>
        <dbReference type="EMBL" id="TMS35568.1"/>
    </source>
</evidence>
<keyword evidence="7" id="KW-0234">DNA repair</keyword>
<name>A0A4U8UUU6_STECR</name>
<dbReference type="GO" id="GO:0006284">
    <property type="term" value="P:base-excision repair"/>
    <property type="evidence" value="ECO:0007669"/>
    <property type="project" value="TreeGrafter"/>
</dbReference>
<comment type="similarity">
    <text evidence="2">Belongs to the AP endonuclease 2 family.</text>
</comment>
<dbReference type="Pfam" id="PF01261">
    <property type="entry name" value="AP_endonuc_2"/>
    <property type="match status" value="1"/>
</dbReference>
<dbReference type="GO" id="GO:0005634">
    <property type="term" value="C:nucleus"/>
    <property type="evidence" value="ECO:0007669"/>
    <property type="project" value="TreeGrafter"/>
</dbReference>
<evidence type="ECO:0000256" key="2">
    <source>
        <dbReference type="ARBA" id="ARBA00005340"/>
    </source>
</evidence>
<dbReference type="SUPFAM" id="SSF51658">
    <property type="entry name" value="Xylose isomerase-like"/>
    <property type="match status" value="1"/>
</dbReference>
<dbReference type="Gene3D" id="3.20.20.150">
    <property type="entry name" value="Divalent-metal-dependent TIM barrel enzymes"/>
    <property type="match status" value="1"/>
</dbReference>
<dbReference type="NCBIfam" id="TIGR00587">
    <property type="entry name" value="nfo"/>
    <property type="match status" value="1"/>
</dbReference>
<accession>A0A4U8UUU6</accession>
<keyword evidence="3" id="KW-0479">Metal-binding</keyword>
<feature type="compositionally biased region" description="Acidic residues" evidence="8">
    <location>
        <begin position="21"/>
        <end position="30"/>
    </location>
</feature>
<feature type="region of interest" description="Disordered" evidence="8">
    <location>
        <begin position="1"/>
        <end position="43"/>
    </location>
</feature>
<dbReference type="STRING" id="34508.A0A4U8UUU6"/>
<dbReference type="GO" id="GO:0003677">
    <property type="term" value="F:DNA binding"/>
    <property type="evidence" value="ECO:0007669"/>
    <property type="project" value="InterPro"/>
</dbReference>
<dbReference type="CDD" id="cd00019">
    <property type="entry name" value="AP2Ec"/>
    <property type="match status" value="1"/>
</dbReference>
<dbReference type="PANTHER" id="PTHR21445:SF0">
    <property type="entry name" value="APURINIC-APYRIMIDINIC ENDONUCLEASE"/>
    <property type="match status" value="1"/>
</dbReference>
<dbReference type="SMART" id="SM00518">
    <property type="entry name" value="AP2Ec"/>
    <property type="match status" value="1"/>
</dbReference>
<dbReference type="EMBL" id="AZBU02000001">
    <property type="protein sequence ID" value="TMS35568.1"/>
    <property type="molecule type" value="Genomic_DNA"/>
</dbReference>
<dbReference type="Proteomes" id="UP000298663">
    <property type="component" value="Unassembled WGS sequence"/>
</dbReference>
<evidence type="ECO:0000259" key="9">
    <source>
        <dbReference type="Pfam" id="PF01261"/>
    </source>
</evidence>
<reference evidence="10 11" key="2">
    <citation type="journal article" date="2019" name="G3 (Bethesda)">
        <title>Hybrid Assembly of the Genome of the Entomopathogenic Nematode Steinernema carpocapsae Identifies the X-Chromosome.</title>
        <authorList>
            <person name="Serra L."/>
            <person name="Macchietto M."/>
            <person name="Macias-Munoz A."/>
            <person name="McGill C.J."/>
            <person name="Rodriguez I.M."/>
            <person name="Rodriguez B."/>
            <person name="Murad R."/>
            <person name="Mortazavi A."/>
        </authorList>
    </citation>
    <scope>NUCLEOTIDE SEQUENCE [LARGE SCALE GENOMIC DNA]</scope>
    <source>
        <strain evidence="10 11">ALL</strain>
    </source>
</reference>
<dbReference type="GO" id="GO:0005739">
    <property type="term" value="C:mitochondrion"/>
    <property type="evidence" value="ECO:0007669"/>
    <property type="project" value="TreeGrafter"/>
</dbReference>
<keyword evidence="11" id="KW-1185">Reference proteome</keyword>
<organism evidence="10 11">
    <name type="scientific">Steinernema carpocapsae</name>
    <name type="common">Entomopathogenic nematode</name>
    <dbReference type="NCBI Taxonomy" id="34508"/>
    <lineage>
        <taxon>Eukaryota</taxon>
        <taxon>Metazoa</taxon>
        <taxon>Ecdysozoa</taxon>
        <taxon>Nematoda</taxon>
        <taxon>Chromadorea</taxon>
        <taxon>Rhabditida</taxon>
        <taxon>Tylenchina</taxon>
        <taxon>Panagrolaimomorpha</taxon>
        <taxon>Strongyloidoidea</taxon>
        <taxon>Steinernematidae</taxon>
        <taxon>Steinernema</taxon>
    </lineage>
</organism>
<dbReference type="OrthoDB" id="7663182at2759"/>
<gene>
    <name evidence="10" type="ORF">L596_002946</name>
</gene>
<dbReference type="GO" id="GO:0008081">
    <property type="term" value="F:phosphoric diester hydrolase activity"/>
    <property type="evidence" value="ECO:0007669"/>
    <property type="project" value="TreeGrafter"/>
</dbReference>
<sequence>MPGESTAPAKRKTKRKKPEPDESSPDDNSADDPSTAEDAKGPIYSTKFSKARIDTRGSKKLLGAHVSAAGGPHNAIKEAFDLGCRSCAFFLKNQRSWKFKEMTDEQVEKFNDALEKYKFDVKNIVPHTSYLVNAGSPNAETLEKSRANLLEDCLRCERLGICLLNMHPGSSTGNGTKDECIQVIAESINEVLAKTSSVIMLVESMAGQGNTVGGKFEELRDIIALIDNKDRIGVCLDTCHMYAAGFDIRTKESYERVMKEFEDIVGFDYLKAIHLNDSKGKLGSFLDRHEDIDRGYLRGSFTHIMNDPRLDGIPIVLETPSGFYSQEMARLYAMCQKETI</sequence>
<dbReference type="InterPro" id="IPR013022">
    <property type="entry name" value="Xyl_isomerase-like_TIM-brl"/>
</dbReference>
<reference evidence="10 11" key="1">
    <citation type="journal article" date="2015" name="Genome Biol.">
        <title>Comparative genomics of Steinernema reveals deeply conserved gene regulatory networks.</title>
        <authorList>
            <person name="Dillman A.R."/>
            <person name="Macchietto M."/>
            <person name="Porter C.F."/>
            <person name="Rogers A."/>
            <person name="Williams B."/>
            <person name="Antoshechkin I."/>
            <person name="Lee M.M."/>
            <person name="Goodwin Z."/>
            <person name="Lu X."/>
            <person name="Lewis E.E."/>
            <person name="Goodrich-Blair H."/>
            <person name="Stock S.P."/>
            <person name="Adams B.J."/>
            <person name="Sternberg P.W."/>
            <person name="Mortazavi A."/>
        </authorList>
    </citation>
    <scope>NUCLEOTIDE SEQUENCE [LARGE SCALE GENOMIC DNA]</scope>
    <source>
        <strain evidence="10 11">ALL</strain>
    </source>
</reference>
<dbReference type="GO" id="GO:0003906">
    <property type="term" value="F:DNA-(apurinic or apyrimidinic site) endonuclease activity"/>
    <property type="evidence" value="ECO:0007669"/>
    <property type="project" value="TreeGrafter"/>
</dbReference>
<dbReference type="PROSITE" id="PS00731">
    <property type="entry name" value="AP_NUCLEASE_F2_3"/>
    <property type="match status" value="1"/>
</dbReference>
<evidence type="ECO:0000256" key="3">
    <source>
        <dbReference type="ARBA" id="ARBA00022723"/>
    </source>
</evidence>
<evidence type="ECO:0000256" key="5">
    <source>
        <dbReference type="ARBA" id="ARBA00022801"/>
    </source>
</evidence>
<evidence type="ECO:0000256" key="4">
    <source>
        <dbReference type="ARBA" id="ARBA00022763"/>
    </source>
</evidence>
<dbReference type="InterPro" id="IPR018246">
    <property type="entry name" value="AP_endonuc_F2_Zn_BS"/>
</dbReference>
<proteinExistence type="inferred from homology"/>
<keyword evidence="4" id="KW-0227">DNA damage</keyword>
<evidence type="ECO:0000256" key="6">
    <source>
        <dbReference type="ARBA" id="ARBA00022833"/>
    </source>
</evidence>
<dbReference type="AlphaFoldDB" id="A0A4U8UUU6"/>
<evidence type="ECO:0000313" key="11">
    <source>
        <dbReference type="Proteomes" id="UP000298663"/>
    </source>
</evidence>